<keyword evidence="2" id="KW-1185">Reference proteome</keyword>
<dbReference type="InterPro" id="IPR038128">
    <property type="entry name" value="Gamma_PGA_hydro_sf"/>
</dbReference>
<evidence type="ECO:0000313" key="1">
    <source>
        <dbReference type="EMBL" id="RUQ27205.1"/>
    </source>
</evidence>
<dbReference type="EMBL" id="RYZZ01000029">
    <property type="protein sequence ID" value="RUQ27205.1"/>
    <property type="molecule type" value="Genomic_DNA"/>
</dbReference>
<name>A0A433HG24_9BACI</name>
<organism evidence="1 2">
    <name type="scientific">Peribacillus cavernae</name>
    <dbReference type="NCBI Taxonomy" id="1674310"/>
    <lineage>
        <taxon>Bacteria</taxon>
        <taxon>Bacillati</taxon>
        <taxon>Bacillota</taxon>
        <taxon>Bacilli</taxon>
        <taxon>Bacillales</taxon>
        <taxon>Bacillaceae</taxon>
        <taxon>Peribacillus</taxon>
    </lineage>
</organism>
<sequence length="248" mass="28046">MNKMSKLYILLLLSVSLILSTGCIISYASDNYYDSYEQLSEHEVLNEDYAINYKQRYSNIAIIAIHGGSIEPGTSEAAKGLAEQMRYSYYLFEGIKPSNNQILHLTSVSFDEPIGRKMAQDSMTVLSIHGYRGEESIVFLSGKNETFKKMIGHSLRKRGFRIEEAPSDIGGTNDENIVNDNQLKAGVQLELTAELRKSFFENHDWSQQNRSNTTAIYYRFIDGLKAASYSYDTVLSFGEANEESAYNK</sequence>
<dbReference type="AlphaFoldDB" id="A0A433HG24"/>
<dbReference type="Gene3D" id="3.40.630.100">
    <property type="entry name" value="Poly-gamma-glutamate hydrolase, zinc-binding motif"/>
    <property type="match status" value="1"/>
</dbReference>
<protein>
    <submittedName>
        <fullName evidence="1">Replication protein</fullName>
    </submittedName>
</protein>
<proteinExistence type="predicted"/>
<evidence type="ECO:0000313" key="2">
    <source>
        <dbReference type="Proteomes" id="UP000267430"/>
    </source>
</evidence>
<comment type="caution">
    <text evidence="1">The sequence shown here is derived from an EMBL/GenBank/DDBJ whole genome shotgun (WGS) entry which is preliminary data.</text>
</comment>
<dbReference type="Proteomes" id="UP000267430">
    <property type="component" value="Unassembled WGS sequence"/>
</dbReference>
<dbReference type="OrthoDB" id="7721587at2"/>
<accession>A0A433HG24</accession>
<gene>
    <name evidence="1" type="ORF">ELQ35_16610</name>
</gene>
<reference evidence="1 2" key="1">
    <citation type="submission" date="2018-12" db="EMBL/GenBank/DDBJ databases">
        <title>Bacillus chawlae sp. nov., Bacillus glennii sp. nov., and Bacillus saganii sp. nov. Isolated from the Vehicle Assembly Building at Kennedy Space Center where the Viking Spacecraft were Assembled.</title>
        <authorList>
            <person name="Seuylemezian A."/>
            <person name="Vaishampayan P."/>
        </authorList>
    </citation>
    <scope>NUCLEOTIDE SEQUENCE [LARGE SCALE GENOMIC DNA]</scope>
    <source>
        <strain evidence="1 2">L5</strain>
    </source>
</reference>
<dbReference type="Pfam" id="PF05908">
    <property type="entry name" value="Gamma_PGA_hydro"/>
    <property type="match status" value="1"/>
</dbReference>
<dbReference type="RefSeq" id="WP_126866183.1">
    <property type="nucleotide sequence ID" value="NZ_JAUSTX010000011.1"/>
</dbReference>
<dbReference type="InterPro" id="IPR008585">
    <property type="entry name" value="Gamma_PGA_hydro"/>
</dbReference>
<dbReference type="PROSITE" id="PS51257">
    <property type="entry name" value="PROKAR_LIPOPROTEIN"/>
    <property type="match status" value="1"/>
</dbReference>